<proteinExistence type="predicted"/>
<evidence type="ECO:0000313" key="2">
    <source>
        <dbReference type="EMBL" id="ARQ67714.1"/>
    </source>
</evidence>
<dbReference type="OrthoDB" id="9797603at2"/>
<protein>
    <recommendedName>
        <fullName evidence="1">Aminoglycoside phosphotransferase domain-containing protein</fullName>
    </recommendedName>
</protein>
<evidence type="ECO:0000259" key="1">
    <source>
        <dbReference type="Pfam" id="PF01636"/>
    </source>
</evidence>
<dbReference type="Proteomes" id="UP000194218">
    <property type="component" value="Chromosome"/>
</dbReference>
<dbReference type="AlphaFoldDB" id="A0A1W7CSE0"/>
<dbReference type="Pfam" id="PF01636">
    <property type="entry name" value="APH"/>
    <property type="match status" value="1"/>
</dbReference>
<organism evidence="2 3">
    <name type="scientific">Streptomyces marincola</name>
    <dbReference type="NCBI Taxonomy" id="2878388"/>
    <lineage>
        <taxon>Bacteria</taxon>
        <taxon>Bacillati</taxon>
        <taxon>Actinomycetota</taxon>
        <taxon>Actinomycetes</taxon>
        <taxon>Kitasatosporales</taxon>
        <taxon>Streptomycetaceae</taxon>
        <taxon>Streptomyces</taxon>
    </lineage>
</organism>
<name>A0A1W7CSE0_9ACTN</name>
<dbReference type="KEGG" id="smao:CAG99_01700"/>
<evidence type="ECO:0000313" key="3">
    <source>
        <dbReference type="Proteomes" id="UP000194218"/>
    </source>
</evidence>
<gene>
    <name evidence="2" type="ORF">CAG99_01700</name>
</gene>
<feature type="domain" description="Aminoglycoside phosphotransferase" evidence="1">
    <location>
        <begin position="41"/>
        <end position="164"/>
    </location>
</feature>
<dbReference type="Gene3D" id="3.30.200.20">
    <property type="entry name" value="Phosphorylase Kinase, domain 1"/>
    <property type="match status" value="1"/>
</dbReference>
<dbReference type="InterPro" id="IPR011009">
    <property type="entry name" value="Kinase-like_dom_sf"/>
</dbReference>
<dbReference type="InterPro" id="IPR002575">
    <property type="entry name" value="Aminoglycoside_PTrfase"/>
</dbReference>
<sequence length="197" mass="21803">MSRITMHAGEVRTSAGLVRGLLSQQFPQWADLPIELVPSYGTDHDVYRLGERLCVRMPRIGWASGQAERERTWLPRLAPHLPLLLPVHVAMGQPAGTYPFSWSVWEWLPGDNANGTIGDPEQAAVDLAGFITAMRSIDTADAPPRARGARGGKLAENDEPVRRAVRELGDRVDGAVPGWCGRSPTHSRRFWPKPDRL</sequence>
<dbReference type="RefSeq" id="WP_086157237.1">
    <property type="nucleotide sequence ID" value="NZ_CP021121.1"/>
</dbReference>
<dbReference type="EMBL" id="CP021121">
    <property type="protein sequence ID" value="ARQ67714.1"/>
    <property type="molecule type" value="Genomic_DNA"/>
</dbReference>
<accession>A0A1W7CSE0</accession>
<keyword evidence="3" id="KW-1185">Reference proteome</keyword>
<reference evidence="2 3" key="1">
    <citation type="submission" date="2017-05" db="EMBL/GenBank/DDBJ databases">
        <title>Complete genome sequence of Streptomyces sp. SCSIO 03032 revealed the diverse biosynthetic pathways for its bioactive secondary metabolites.</title>
        <authorList>
            <person name="Ma L."/>
            <person name="Zhu Y."/>
            <person name="Zhang W."/>
            <person name="Zhang G."/>
            <person name="Tian X."/>
            <person name="Zhang S."/>
            <person name="Zhang C."/>
        </authorList>
    </citation>
    <scope>NUCLEOTIDE SEQUENCE [LARGE SCALE GENOMIC DNA]</scope>
    <source>
        <strain evidence="2 3">SCSIO 03032</strain>
    </source>
</reference>
<dbReference type="SUPFAM" id="SSF56112">
    <property type="entry name" value="Protein kinase-like (PK-like)"/>
    <property type="match status" value="1"/>
</dbReference>